<protein>
    <recommendedName>
        <fullName evidence="4">DUF3231 family protein</fullName>
    </recommendedName>
</protein>
<dbReference type="AlphaFoldDB" id="A0A0Q3TBN8"/>
<sequence length="336" mass="37991">MTEHNIRLTASEMGFLWTQYENDTLTRCVLKYFKNKCEDKEILPIIEYSLDVTEKNIQELTGIFTNEKIPIPVGFTDEDVNINAPKLFTDIFKLYFLQNLAIIAMAGAGVAIGVSSREDVSKFFQKTLEEAKTLHDMCRKVNLSKGTYIRPPYISNPDKVHFVSKQRFLFDFFGKRKRPLTAIEITHLFINIQTNSMGKAMMMAFAQVCKGEDVKEFFIEGKGIANKHLKKFSSFLADGDLPAPMSWDSHVLDSTVAPFSDKLMMFLTTAMIATGIGNYGTAAGTCERMDLSATYTRLSAEITLYAEDGANIMIRHAWLEEPPQADDRQALIKQPK</sequence>
<dbReference type="Gene3D" id="1.20.1260.10">
    <property type="match status" value="2"/>
</dbReference>
<dbReference type="PATRIC" id="fig|157838.3.peg.4743"/>
<reference evidence="2 3" key="1">
    <citation type="submission" date="2015-09" db="EMBL/GenBank/DDBJ databases">
        <title>Genome sequencing project for genomic taxonomy and phylogenomics of Bacillus-like bacteria.</title>
        <authorList>
            <person name="Liu B."/>
            <person name="Wang J."/>
            <person name="Zhu Y."/>
            <person name="Liu G."/>
            <person name="Chen Q."/>
            <person name="Chen Z."/>
            <person name="Lan J."/>
            <person name="Che J."/>
            <person name="Ge C."/>
            <person name="Shi H."/>
            <person name="Pan Z."/>
            <person name="Liu X."/>
        </authorList>
    </citation>
    <scope>NUCLEOTIDE SEQUENCE [LARGE SCALE GENOMIC DNA]</scope>
    <source>
        <strain evidence="2 3">LMG 18435</strain>
    </source>
</reference>
<gene>
    <name evidence="2" type="ORF">AN964_21565</name>
</gene>
<organism evidence="2 3">
    <name type="scientific">Heyndrickxia shackletonii</name>
    <dbReference type="NCBI Taxonomy" id="157838"/>
    <lineage>
        <taxon>Bacteria</taxon>
        <taxon>Bacillati</taxon>
        <taxon>Bacillota</taxon>
        <taxon>Bacilli</taxon>
        <taxon>Bacillales</taxon>
        <taxon>Bacillaceae</taxon>
        <taxon>Heyndrickxia</taxon>
    </lineage>
</organism>
<dbReference type="Proteomes" id="UP000051888">
    <property type="component" value="Unassembled WGS sequence"/>
</dbReference>
<accession>A0A0Q3TBN8</accession>
<evidence type="ECO:0000256" key="1">
    <source>
        <dbReference type="SAM" id="Phobius"/>
    </source>
</evidence>
<dbReference type="InterPro" id="IPR012347">
    <property type="entry name" value="Ferritin-like"/>
</dbReference>
<evidence type="ECO:0000313" key="2">
    <source>
        <dbReference type="EMBL" id="KQL51600.1"/>
    </source>
</evidence>
<keyword evidence="1" id="KW-0812">Transmembrane</keyword>
<comment type="caution">
    <text evidence="2">The sequence shown here is derived from an EMBL/GenBank/DDBJ whole genome shotgun (WGS) entry which is preliminary data.</text>
</comment>
<keyword evidence="3" id="KW-1185">Reference proteome</keyword>
<dbReference type="InterPro" id="IPR021617">
    <property type="entry name" value="DUF3231"/>
</dbReference>
<dbReference type="STRING" id="157838.AN964_21565"/>
<evidence type="ECO:0000313" key="3">
    <source>
        <dbReference type="Proteomes" id="UP000051888"/>
    </source>
</evidence>
<keyword evidence="1" id="KW-0472">Membrane</keyword>
<dbReference type="EMBL" id="LJJC01000006">
    <property type="protein sequence ID" value="KQL51600.1"/>
    <property type="molecule type" value="Genomic_DNA"/>
</dbReference>
<name>A0A0Q3TBN8_9BACI</name>
<evidence type="ECO:0008006" key="4">
    <source>
        <dbReference type="Google" id="ProtNLM"/>
    </source>
</evidence>
<proteinExistence type="predicted"/>
<keyword evidence="1" id="KW-1133">Transmembrane helix</keyword>
<feature type="transmembrane region" description="Helical" evidence="1">
    <location>
        <begin position="94"/>
        <end position="114"/>
    </location>
</feature>
<dbReference type="Pfam" id="PF11553">
    <property type="entry name" value="DUF3231"/>
    <property type="match status" value="2"/>
</dbReference>